<dbReference type="InterPro" id="IPR033871">
    <property type="entry name" value="LSm5"/>
</dbReference>
<dbReference type="FunFam" id="2.30.30.100:FF:000067">
    <property type="entry name" value="U6 snRNA-associated Sm-like protein LSm5"/>
    <property type="match status" value="1"/>
</dbReference>
<name>A0A8S1PJ01_PARPR</name>
<dbReference type="CDD" id="cd01732">
    <property type="entry name" value="LSm5"/>
    <property type="match status" value="1"/>
</dbReference>
<dbReference type="Proteomes" id="UP000688137">
    <property type="component" value="Unassembled WGS sequence"/>
</dbReference>
<evidence type="ECO:0000256" key="7">
    <source>
        <dbReference type="ARBA" id="ARBA00022884"/>
    </source>
</evidence>
<dbReference type="GO" id="GO:0006364">
    <property type="term" value="P:rRNA processing"/>
    <property type="evidence" value="ECO:0007669"/>
    <property type="project" value="UniProtKB-KW"/>
</dbReference>
<dbReference type="InterPro" id="IPR001163">
    <property type="entry name" value="Sm_dom_euk/arc"/>
</dbReference>
<comment type="caution">
    <text evidence="13">The sequence shown here is derived from an EMBL/GenBank/DDBJ whole genome shotgun (WGS) entry which is preliminary data.</text>
</comment>
<dbReference type="GO" id="GO:0005688">
    <property type="term" value="C:U6 snRNP"/>
    <property type="evidence" value="ECO:0007669"/>
    <property type="project" value="TreeGrafter"/>
</dbReference>
<dbReference type="GO" id="GO:0046540">
    <property type="term" value="C:U4/U6 x U5 tri-snRNP complex"/>
    <property type="evidence" value="ECO:0007669"/>
    <property type="project" value="TreeGrafter"/>
</dbReference>
<reference evidence="13" key="1">
    <citation type="submission" date="2021-01" db="EMBL/GenBank/DDBJ databases">
        <authorList>
            <consortium name="Genoscope - CEA"/>
            <person name="William W."/>
        </authorList>
    </citation>
    <scope>NUCLEOTIDE SEQUENCE</scope>
</reference>
<evidence type="ECO:0000256" key="9">
    <source>
        <dbReference type="ARBA" id="ARBA00023242"/>
    </source>
</evidence>
<organism evidence="13 14">
    <name type="scientific">Paramecium primaurelia</name>
    <dbReference type="NCBI Taxonomy" id="5886"/>
    <lineage>
        <taxon>Eukaryota</taxon>
        <taxon>Sar</taxon>
        <taxon>Alveolata</taxon>
        <taxon>Ciliophora</taxon>
        <taxon>Intramacronucleata</taxon>
        <taxon>Oligohymenophorea</taxon>
        <taxon>Peniculida</taxon>
        <taxon>Parameciidae</taxon>
        <taxon>Paramecium</taxon>
    </lineage>
</organism>
<dbReference type="SMART" id="SM00651">
    <property type="entry name" value="Sm"/>
    <property type="match status" value="1"/>
</dbReference>
<keyword evidence="3" id="KW-0698">rRNA processing</keyword>
<feature type="domain" description="Sm" evidence="12">
    <location>
        <begin position="5"/>
        <end position="76"/>
    </location>
</feature>
<comment type="subcellular location">
    <subcellularLocation>
        <location evidence="1 11">Nucleus</location>
    </subcellularLocation>
</comment>
<gene>
    <name evidence="11" type="primary">LSM5</name>
    <name evidence="13" type="ORF">PPRIM_AZ9-3.1.T1200086</name>
</gene>
<dbReference type="GO" id="GO:1990726">
    <property type="term" value="C:Lsm1-7-Pat1 complex"/>
    <property type="evidence" value="ECO:0007669"/>
    <property type="project" value="TreeGrafter"/>
</dbReference>
<dbReference type="AlphaFoldDB" id="A0A8S1PJ01"/>
<proteinExistence type="inferred from homology"/>
<dbReference type="Pfam" id="PF01423">
    <property type="entry name" value="LSM"/>
    <property type="match status" value="1"/>
</dbReference>
<keyword evidence="8 11" id="KW-0508">mRNA splicing</keyword>
<dbReference type="GO" id="GO:0000398">
    <property type="term" value="P:mRNA splicing, via spliceosome"/>
    <property type="evidence" value="ECO:0007669"/>
    <property type="project" value="TreeGrafter"/>
</dbReference>
<evidence type="ECO:0000313" key="14">
    <source>
        <dbReference type="Proteomes" id="UP000688137"/>
    </source>
</evidence>
<dbReference type="GO" id="GO:0005681">
    <property type="term" value="C:spliceosomal complex"/>
    <property type="evidence" value="ECO:0007669"/>
    <property type="project" value="UniProtKB-KW"/>
</dbReference>
<evidence type="ECO:0000313" key="13">
    <source>
        <dbReference type="EMBL" id="CAD8103202.1"/>
    </source>
</evidence>
<evidence type="ECO:0000256" key="8">
    <source>
        <dbReference type="ARBA" id="ARBA00023187"/>
    </source>
</evidence>
<comment type="similarity">
    <text evidence="2 11">Belongs to the snRNP Sm proteins family.</text>
</comment>
<keyword evidence="9 11" id="KW-0539">Nucleus</keyword>
<accession>A0A8S1PJ01</accession>
<dbReference type="OMA" id="NNICTLI"/>
<evidence type="ECO:0000259" key="12">
    <source>
        <dbReference type="PROSITE" id="PS52002"/>
    </source>
</evidence>
<dbReference type="GO" id="GO:0008033">
    <property type="term" value="P:tRNA processing"/>
    <property type="evidence" value="ECO:0007669"/>
    <property type="project" value="UniProtKB-KW"/>
</dbReference>
<keyword evidence="7 11" id="KW-0694">RNA-binding</keyword>
<dbReference type="GO" id="GO:0003723">
    <property type="term" value="F:RNA binding"/>
    <property type="evidence" value="ECO:0007669"/>
    <property type="project" value="UniProtKB-KW"/>
</dbReference>
<comment type="subunit">
    <text evidence="11">LSm subunits form a heteromer with a doughnut shape.</text>
</comment>
<dbReference type="InterPro" id="IPR047575">
    <property type="entry name" value="Sm"/>
</dbReference>
<sequence length="77" mass="8640">MTTILPLGLLDKAISSRVWILMKDDREFEGTLRGFDDFFNMVLENVIELDNGKKNKLESILLNGTQICLIVPGGEIS</sequence>
<dbReference type="PANTHER" id="PTHR20971:SF0">
    <property type="entry name" value="U6 SNRNA-ASSOCIATED SM-LIKE PROTEIN LSM5"/>
    <property type="match status" value="1"/>
</dbReference>
<keyword evidence="5" id="KW-0819">tRNA processing</keyword>
<protein>
    <recommendedName>
        <fullName evidence="11">U6 snRNA-associated Sm-like protein LSm5</fullName>
    </recommendedName>
</protein>
<dbReference type="PANTHER" id="PTHR20971">
    <property type="entry name" value="U6 SNRNA-ASSOCIATED PROTEIN"/>
    <property type="match status" value="1"/>
</dbReference>
<evidence type="ECO:0000256" key="4">
    <source>
        <dbReference type="ARBA" id="ARBA00022664"/>
    </source>
</evidence>
<comment type="function">
    <text evidence="11">Plays a role in U6 snRNP assembly and function. Binds to the 3' end of U6 snRNA.</text>
</comment>
<evidence type="ECO:0000256" key="1">
    <source>
        <dbReference type="ARBA" id="ARBA00004123"/>
    </source>
</evidence>
<dbReference type="EMBL" id="CAJJDM010000123">
    <property type="protein sequence ID" value="CAD8103202.1"/>
    <property type="molecule type" value="Genomic_DNA"/>
</dbReference>
<keyword evidence="10 11" id="KW-0687">Ribonucleoprotein</keyword>
<keyword evidence="6 11" id="KW-0747">Spliceosome</keyword>
<evidence type="ECO:0000256" key="5">
    <source>
        <dbReference type="ARBA" id="ARBA00022694"/>
    </source>
</evidence>
<evidence type="ECO:0000256" key="2">
    <source>
        <dbReference type="ARBA" id="ARBA00006850"/>
    </source>
</evidence>
<keyword evidence="4 11" id="KW-0507">mRNA processing</keyword>
<evidence type="ECO:0000256" key="11">
    <source>
        <dbReference type="RuleBase" id="RU365055"/>
    </source>
</evidence>
<dbReference type="PROSITE" id="PS52002">
    <property type="entry name" value="SM"/>
    <property type="match status" value="1"/>
</dbReference>
<evidence type="ECO:0000256" key="10">
    <source>
        <dbReference type="ARBA" id="ARBA00023274"/>
    </source>
</evidence>
<evidence type="ECO:0000256" key="6">
    <source>
        <dbReference type="ARBA" id="ARBA00022728"/>
    </source>
</evidence>
<keyword evidence="14" id="KW-1185">Reference proteome</keyword>
<evidence type="ECO:0000256" key="3">
    <source>
        <dbReference type="ARBA" id="ARBA00022552"/>
    </source>
</evidence>